<accession>A0ACB7PG50</accession>
<evidence type="ECO:0000313" key="1">
    <source>
        <dbReference type="EMBL" id="KAH6640774.1"/>
    </source>
</evidence>
<reference evidence="1 2" key="1">
    <citation type="journal article" date="2021" name="Nat. Commun.">
        <title>Genetic determinants of endophytism in the Arabidopsis root mycobiome.</title>
        <authorList>
            <person name="Mesny F."/>
            <person name="Miyauchi S."/>
            <person name="Thiergart T."/>
            <person name="Pickel B."/>
            <person name="Atanasova L."/>
            <person name="Karlsson M."/>
            <person name="Huettel B."/>
            <person name="Barry K.W."/>
            <person name="Haridas S."/>
            <person name="Chen C."/>
            <person name="Bauer D."/>
            <person name="Andreopoulos W."/>
            <person name="Pangilinan J."/>
            <person name="LaButti K."/>
            <person name="Riley R."/>
            <person name="Lipzen A."/>
            <person name="Clum A."/>
            <person name="Drula E."/>
            <person name="Henrissat B."/>
            <person name="Kohler A."/>
            <person name="Grigoriev I.V."/>
            <person name="Martin F.M."/>
            <person name="Hacquard S."/>
        </authorList>
    </citation>
    <scope>NUCLEOTIDE SEQUENCE [LARGE SCALE GENOMIC DNA]</scope>
    <source>
        <strain evidence="1 2">MPI-SDFR-AT-0079</strain>
    </source>
</reference>
<name>A0ACB7PG50_9PEZI</name>
<protein>
    <submittedName>
        <fullName evidence="1">Uncharacterized protein</fullName>
    </submittedName>
</protein>
<sequence>MGWNLLVIFSLHLAWRVAYLERRGVFCESLYFCALQALIVLCCSSFLLRLAGLVCCSRCRIFLRLYGLLTSFLMRKRGGYGKGRAEYQCECLYVGSFFEGQLRGERTYITCWLA</sequence>
<keyword evidence="2" id="KW-1185">Reference proteome</keyword>
<gene>
    <name evidence="1" type="ORF">F5144DRAFT_561585</name>
</gene>
<dbReference type="Proteomes" id="UP000724584">
    <property type="component" value="Unassembled WGS sequence"/>
</dbReference>
<comment type="caution">
    <text evidence="1">The sequence shown here is derived from an EMBL/GenBank/DDBJ whole genome shotgun (WGS) entry which is preliminary data.</text>
</comment>
<proteinExistence type="predicted"/>
<dbReference type="EMBL" id="JAGIZQ010000002">
    <property type="protein sequence ID" value="KAH6640774.1"/>
    <property type="molecule type" value="Genomic_DNA"/>
</dbReference>
<evidence type="ECO:0000313" key="2">
    <source>
        <dbReference type="Proteomes" id="UP000724584"/>
    </source>
</evidence>
<organism evidence="1 2">
    <name type="scientific">Chaetomium tenue</name>
    <dbReference type="NCBI Taxonomy" id="1854479"/>
    <lineage>
        <taxon>Eukaryota</taxon>
        <taxon>Fungi</taxon>
        <taxon>Dikarya</taxon>
        <taxon>Ascomycota</taxon>
        <taxon>Pezizomycotina</taxon>
        <taxon>Sordariomycetes</taxon>
        <taxon>Sordariomycetidae</taxon>
        <taxon>Sordariales</taxon>
        <taxon>Chaetomiaceae</taxon>
        <taxon>Chaetomium</taxon>
    </lineage>
</organism>